<feature type="chain" id="PRO_5040899648" description="chitinase" evidence="14">
    <location>
        <begin position="31"/>
        <end position="1544"/>
    </location>
</feature>
<dbReference type="PROSITE" id="PS51910">
    <property type="entry name" value="GH18_2"/>
    <property type="match status" value="1"/>
</dbReference>
<feature type="disulfide bond" evidence="11">
    <location>
        <begin position="61"/>
        <end position="75"/>
    </location>
</feature>
<keyword evidence="7" id="KW-0843">Virulence</keyword>
<dbReference type="CDD" id="cd00035">
    <property type="entry name" value="ChtBD1"/>
    <property type="match status" value="1"/>
</dbReference>
<evidence type="ECO:0000256" key="7">
    <source>
        <dbReference type="ARBA" id="ARBA00023026"/>
    </source>
</evidence>
<gene>
    <name evidence="17" type="ORF">POLS_LOCUS5128</name>
</gene>
<sequence>MVSLKRGPRPFLLLLLSLPFLLSLITSTYAKSLTADAVAVSSSANDPYTCSKSKPCINGACCGSSGHCGFGPTYCGDGCMHNCDATADCGKYAKVAGQGCPLNVCCSEFGFCGTTSEFCEQKDEKDKGCQSHCEQPKPSVKTSNVQERVIGYWEAWNMDHACGTMEPGEIPVQMLSHLIISFGYITQEYKITNMDGVSPDLYKIVGDLKQRNPKLKIMIALGGWTFNDPGAWQSVFPTMVSSEANRKTFIDNLLGFLSEYGYDGVDFDWEYPGADDRGGSDADGANYAKLLKELKAAISASGRYYLVTFTSPTSYWYLRHFDLKAMADNVDWINLMAYDLHGVWDGDNPIGNHVLAHTNLTGIDEALDLFWRVDVEPSSIVLGLGFYGRTFKLKDASCWKPGCEFSDPGAKGPCTDTEGILSYREISQIRKDTRGTAYLDKEAGVRYMVYNKDSWVAFDDATTFQMKIDYANKMGLSGLMIWAIDLDDNTLSALRAVSDSDALGSSDSGYNLVDYAHIFPSDIRPRNTTKPVYGISTFGSAGSLAPNGGGFGFLLLAGESHAVSRLRRRDNEPEPFHFLDCPSNVTGAPKDQIHTARVVCLSDDLNGCFQVMERGVEGTIVEMPDNCAPDTFARAVSLEPSQNQVVSAKIKKRNPTSKVYDFKFDYNMDLSRRDTTNHTSVRLDYSNVQGYWDKIVDSPGIDEDDGSKEARSLVKRFYSSSNSDWRSNYGTSNTHFQYENTNAITVKQDLSELVWYQKAKECEIEGEDYGESFAAYVTGEIDAQMYIGFSMVGAYYPGGELTINQANGFVKAAGKSDLTYGIRGFGEVDFSKADKGNPSHGAKRSFDLKGATISAGSNSFVSFSPYLDVSYELASLNGTKNTNFHDSATNFIGQLETRVTQDFSNVTAFWPMNYPEDKKPESGSFMPNKVSVGKDNNIWMSDSNGGTLAVGTFVRFGVNVDLEVLGQTKKKTLDSTAVADMALMYNTFAQFSYHPDENHSNKSCSDFTIATTVFQEAKSEQLKSRTGWKDSDSSEIGSDNQSPKSGSICYYNNVLKSSGKRDFDDDVYNLTASAENTEENDLQTRGDYVPSFEGAFKYGAQKFQPPSPEELLSKQVYGQLGDATEGKLGGKNDGSCTEIEELEEEQPCCGCVSMDYKYGYSDILSYDSCDCCSTSPTNGDWRRATRGNVIPLNKKRASDASFTHDEEAFDGNATYYSENSLEKRVWGTAGRGEKEVTMCGKKTYARTPGTYPQFPEDPNAPWAGIQKGKWDPISRWWGNTSSHCGIWNVGPKQDFDTEYTPQGVQRSMYQTEHVFEGQLVGDFFTHWLAEGEIVNQNPAPSSRARTLKCDDSLKYVFNDKRWPSTDYRGKAVTLTFFHIMLRELGSNEHLDRLTIFKARPNGMKGAMFGGKQAIDVANSFEGKPADDQLSAAKEMGMVFTYMNDPTVWKMFCDTYEAIYDRLGEFDDYHRQQNTGIPSLQDEWPKFIDAVLYSMANRAQGTLKLMFYKRAEKLNSHYIYFWGHNMLHNYFKLKLPGKCPNLPRS</sequence>
<evidence type="ECO:0000256" key="5">
    <source>
        <dbReference type="ARBA" id="ARBA00022801"/>
    </source>
</evidence>
<dbReference type="PANTHER" id="PTHR47700:SF2">
    <property type="entry name" value="CHITINASE"/>
    <property type="match status" value="1"/>
</dbReference>
<dbReference type="InterPro" id="IPR001579">
    <property type="entry name" value="Glyco_hydro_18_chit_AS"/>
</dbReference>
<keyword evidence="5 12" id="KW-0378">Hydrolase</keyword>
<evidence type="ECO:0000256" key="6">
    <source>
        <dbReference type="ARBA" id="ARBA00023024"/>
    </source>
</evidence>
<dbReference type="PROSITE" id="PS50941">
    <property type="entry name" value="CHIT_BIND_I_2"/>
    <property type="match status" value="2"/>
</dbReference>
<evidence type="ECO:0000313" key="18">
    <source>
        <dbReference type="Proteomes" id="UP001153618"/>
    </source>
</evidence>
<comment type="caution">
    <text evidence="17">The sequence shown here is derived from an EMBL/GenBank/DDBJ whole genome shotgun (WGS) entry which is preliminary data.</text>
</comment>
<feature type="disulfide bond" evidence="11">
    <location>
        <begin position="129"/>
        <end position="133"/>
    </location>
</feature>
<feature type="compositionally biased region" description="Polar residues" evidence="13">
    <location>
        <begin position="1034"/>
        <end position="1043"/>
    </location>
</feature>
<dbReference type="SUPFAM" id="SSF57016">
    <property type="entry name" value="Plant lectins/antimicrobial peptides"/>
    <property type="match status" value="1"/>
</dbReference>
<dbReference type="Pfam" id="PF00704">
    <property type="entry name" value="Glyco_hydro_18"/>
    <property type="match status" value="1"/>
</dbReference>
<feature type="domain" description="GH18" evidence="16">
    <location>
        <begin position="147"/>
        <end position="504"/>
    </location>
</feature>
<dbReference type="GO" id="GO:0006032">
    <property type="term" value="P:chitin catabolic process"/>
    <property type="evidence" value="ECO:0007669"/>
    <property type="project" value="UniProtKB-KW"/>
</dbReference>
<evidence type="ECO:0000256" key="9">
    <source>
        <dbReference type="ARBA" id="ARBA00023295"/>
    </source>
</evidence>
<dbReference type="GO" id="GO:0008061">
    <property type="term" value="F:chitin binding"/>
    <property type="evidence" value="ECO:0007669"/>
    <property type="project" value="UniProtKB-UniRule"/>
</dbReference>
<dbReference type="InterPro" id="IPR011583">
    <property type="entry name" value="Chitinase_II/V-like_cat"/>
</dbReference>
<keyword evidence="11" id="KW-1015">Disulfide bond</keyword>
<evidence type="ECO:0000256" key="14">
    <source>
        <dbReference type="SAM" id="SignalP"/>
    </source>
</evidence>
<dbReference type="InterPro" id="IPR001223">
    <property type="entry name" value="Glyco_hydro18_cat"/>
</dbReference>
<keyword evidence="4 11" id="KW-0147">Chitin-binding</keyword>
<comment type="similarity">
    <text evidence="2">Belongs to the glycosyl hydrolase 18 family. Chitinase class V subfamily.</text>
</comment>
<dbReference type="SUPFAM" id="SSF51445">
    <property type="entry name" value="(Trans)glycosidases"/>
    <property type="match status" value="1"/>
</dbReference>
<dbReference type="GO" id="GO:0000272">
    <property type="term" value="P:polysaccharide catabolic process"/>
    <property type="evidence" value="ECO:0007669"/>
    <property type="project" value="UniProtKB-KW"/>
</dbReference>
<dbReference type="Pfam" id="PF00187">
    <property type="entry name" value="Chitin_bind_1"/>
    <property type="match status" value="1"/>
</dbReference>
<feature type="disulfide bond" evidence="11">
    <location>
        <begin position="79"/>
        <end position="83"/>
    </location>
</feature>
<keyword evidence="14" id="KW-0732">Signal</keyword>
<dbReference type="InterPro" id="IPR017853">
    <property type="entry name" value="GH"/>
</dbReference>
<dbReference type="Proteomes" id="UP001153618">
    <property type="component" value="Unassembled WGS sequence"/>
</dbReference>
<feature type="region of interest" description="Disordered" evidence="13">
    <location>
        <begin position="1021"/>
        <end position="1043"/>
    </location>
</feature>
<keyword evidence="6" id="KW-0146">Chitin degradation</keyword>
<evidence type="ECO:0000256" key="2">
    <source>
        <dbReference type="ARBA" id="ARBA00008682"/>
    </source>
</evidence>
<dbReference type="Gene3D" id="3.20.20.80">
    <property type="entry name" value="Glycosidases"/>
    <property type="match status" value="1"/>
</dbReference>
<dbReference type="SUPFAM" id="SSF54556">
    <property type="entry name" value="Chitinase insertion domain"/>
    <property type="match status" value="1"/>
</dbReference>
<feature type="domain" description="Chitin-binding type-1" evidence="15">
    <location>
        <begin position="86"/>
        <end position="135"/>
    </location>
</feature>
<dbReference type="EC" id="3.2.1.14" evidence="3"/>
<feature type="disulfide bond" evidence="11">
    <location>
        <begin position="56"/>
        <end position="68"/>
    </location>
</feature>
<evidence type="ECO:0000313" key="17">
    <source>
        <dbReference type="EMBL" id="CAG8117233.1"/>
    </source>
</evidence>
<evidence type="ECO:0000256" key="1">
    <source>
        <dbReference type="ARBA" id="ARBA00000822"/>
    </source>
</evidence>
<reference evidence="17" key="1">
    <citation type="submission" date="2021-07" db="EMBL/GenBank/DDBJ databases">
        <authorList>
            <person name="Branca A.L. A."/>
        </authorList>
    </citation>
    <scope>NUCLEOTIDE SEQUENCE</scope>
</reference>
<dbReference type="InterPro" id="IPR053214">
    <property type="entry name" value="LysM12-like"/>
</dbReference>
<evidence type="ECO:0000259" key="16">
    <source>
        <dbReference type="PROSITE" id="PS51910"/>
    </source>
</evidence>
<comment type="caution">
    <text evidence="11">Lacks conserved residue(s) required for the propagation of feature annotation.</text>
</comment>
<dbReference type="InterPro" id="IPR029070">
    <property type="entry name" value="Chitinase_insertion_sf"/>
</dbReference>
<evidence type="ECO:0000259" key="15">
    <source>
        <dbReference type="PROSITE" id="PS50941"/>
    </source>
</evidence>
<dbReference type="GO" id="GO:0008843">
    <property type="term" value="F:endochitinase activity"/>
    <property type="evidence" value="ECO:0007669"/>
    <property type="project" value="UniProtKB-EC"/>
</dbReference>
<dbReference type="PANTHER" id="PTHR47700">
    <property type="entry name" value="V CHITINASE, PUTATIVE (AFU_ORTHOLOGUE AFUA_6G13720)-RELATED"/>
    <property type="match status" value="1"/>
</dbReference>
<evidence type="ECO:0000256" key="8">
    <source>
        <dbReference type="ARBA" id="ARBA00023277"/>
    </source>
</evidence>
<keyword evidence="8" id="KW-0119">Carbohydrate metabolism</keyword>
<feature type="compositionally biased region" description="Basic and acidic residues" evidence="13">
    <location>
        <begin position="1021"/>
        <end position="1032"/>
    </location>
</feature>
<evidence type="ECO:0000256" key="11">
    <source>
        <dbReference type="PROSITE-ProRule" id="PRU00261"/>
    </source>
</evidence>
<feature type="domain" description="Chitin-binding type-1" evidence="15">
    <location>
        <begin position="47"/>
        <end position="85"/>
    </location>
</feature>
<keyword evidence="18" id="KW-1185">Reference proteome</keyword>
<protein>
    <recommendedName>
        <fullName evidence="3">chitinase</fullName>
        <ecNumber evidence="3">3.2.1.14</ecNumber>
    </recommendedName>
</protein>
<dbReference type="SMART" id="SM00636">
    <property type="entry name" value="Glyco_18"/>
    <property type="match status" value="1"/>
</dbReference>
<keyword evidence="9 12" id="KW-0326">Glycosidase</keyword>
<evidence type="ECO:0000256" key="3">
    <source>
        <dbReference type="ARBA" id="ARBA00012729"/>
    </source>
</evidence>
<dbReference type="PROSITE" id="PS01095">
    <property type="entry name" value="GH18_1"/>
    <property type="match status" value="1"/>
</dbReference>
<dbReference type="SMART" id="SM00270">
    <property type="entry name" value="ChtBD1"/>
    <property type="match status" value="2"/>
</dbReference>
<dbReference type="EMBL" id="CAJVOS010000027">
    <property type="protein sequence ID" value="CAG8117233.1"/>
    <property type="molecule type" value="Genomic_DNA"/>
</dbReference>
<comment type="catalytic activity">
    <reaction evidence="1">
        <text>Random endo-hydrolysis of N-acetyl-beta-D-glucosaminide (1-&gt;4)-beta-linkages in chitin and chitodextrins.</text>
        <dbReference type="EC" id="3.2.1.14"/>
    </reaction>
</comment>
<evidence type="ECO:0000256" key="4">
    <source>
        <dbReference type="ARBA" id="ARBA00022669"/>
    </source>
</evidence>
<evidence type="ECO:0000256" key="10">
    <source>
        <dbReference type="ARBA" id="ARBA00023326"/>
    </source>
</evidence>
<dbReference type="Gene3D" id="3.10.50.10">
    <property type="match status" value="1"/>
</dbReference>
<dbReference type="PROSITE" id="PS00026">
    <property type="entry name" value="CHIT_BIND_I_1"/>
    <property type="match status" value="1"/>
</dbReference>
<evidence type="ECO:0000256" key="13">
    <source>
        <dbReference type="SAM" id="MobiDB-lite"/>
    </source>
</evidence>
<dbReference type="InterPro" id="IPR001002">
    <property type="entry name" value="Chitin-bd_1"/>
</dbReference>
<dbReference type="InterPro" id="IPR036861">
    <property type="entry name" value="Endochitinase-like_sf"/>
</dbReference>
<accession>A0A9W4MVT6</accession>
<feature type="disulfide bond" evidence="11">
    <location>
        <begin position="100"/>
        <end position="112"/>
    </location>
</feature>
<name>A0A9W4MVT6_PENOL</name>
<dbReference type="OrthoDB" id="73875at2759"/>
<keyword evidence="10" id="KW-0624">Polysaccharide degradation</keyword>
<feature type="disulfide bond" evidence="11">
    <location>
        <begin position="105"/>
        <end position="119"/>
    </location>
</feature>
<feature type="signal peptide" evidence="14">
    <location>
        <begin position="1"/>
        <end position="30"/>
    </location>
</feature>
<proteinExistence type="inferred from homology"/>
<evidence type="ECO:0000256" key="12">
    <source>
        <dbReference type="RuleBase" id="RU000489"/>
    </source>
</evidence>
<organism evidence="17 18">
    <name type="scientific">Penicillium olsonii</name>
    <dbReference type="NCBI Taxonomy" id="99116"/>
    <lineage>
        <taxon>Eukaryota</taxon>
        <taxon>Fungi</taxon>
        <taxon>Dikarya</taxon>
        <taxon>Ascomycota</taxon>
        <taxon>Pezizomycotina</taxon>
        <taxon>Eurotiomycetes</taxon>
        <taxon>Eurotiomycetidae</taxon>
        <taxon>Eurotiales</taxon>
        <taxon>Aspergillaceae</taxon>
        <taxon>Penicillium</taxon>
    </lineage>
</organism>
<dbReference type="InterPro" id="IPR018371">
    <property type="entry name" value="Chitin-binding_1_CS"/>
</dbReference>
<dbReference type="Gene3D" id="3.30.60.10">
    <property type="entry name" value="Endochitinase-like"/>
    <property type="match status" value="1"/>
</dbReference>